<accession>A0A917YXU5</accession>
<dbReference type="AlphaFoldDB" id="A0A917YXU5"/>
<dbReference type="PANTHER" id="PTHR31061:SF24">
    <property type="entry name" value="LD22376P"/>
    <property type="match status" value="1"/>
</dbReference>
<reference evidence="3" key="2">
    <citation type="submission" date="2020-09" db="EMBL/GenBank/DDBJ databases">
        <authorList>
            <person name="Sun Q."/>
            <person name="Zhou Y."/>
        </authorList>
    </citation>
    <scope>NUCLEOTIDE SEQUENCE</scope>
    <source>
        <strain evidence="3">CGMCC 1.7086</strain>
    </source>
</reference>
<gene>
    <name evidence="3" type="ORF">GCM10010982_21550</name>
</gene>
<dbReference type="Pfam" id="PF07786">
    <property type="entry name" value="HGSNAT_cat"/>
    <property type="match status" value="1"/>
</dbReference>
<name>A0A917YXU5_9ALTE</name>
<feature type="transmembrane region" description="Helical" evidence="1">
    <location>
        <begin position="77"/>
        <end position="97"/>
    </location>
</feature>
<sequence length="360" mass="40492">MKRELSLDIFRGLTLAAMILVNTPGSWSHVYAPLLHASWHGLTPTDLIFPFFLFIVGAAMFHSMGRIPKGQIPWAKVIKRTLLMFLIGFALNIYPFTGDPENWRIMGVLQRIALCYFVGALLILSLNTRGVWLASAGILVGYWLLMQMSADPWSLEHNLVRQVDVTLLGAAHLYQGFGVAFDPEGLLSCLPATVTLLAGYLTSSMLSGCTDHQTKIKNLLTWAAIALLAGLLWHPLQPINKALWTGSYVLVTSAFAWLTLALIIYCHDIRQWQKGFHWAQVYGSNPLFIYVLSWLYAATLGQVIRFDVDGKSISAYQWTFEFLSDFMSQKNASLLFALIAVGLHYLLSAWLYKRKIFIKL</sequence>
<feature type="transmembrane region" description="Helical" evidence="1">
    <location>
        <begin position="219"/>
        <end position="236"/>
    </location>
</feature>
<keyword evidence="1" id="KW-0472">Membrane</keyword>
<organism evidence="3 4">
    <name type="scientific">Bowmanella pacifica</name>
    <dbReference type="NCBI Taxonomy" id="502051"/>
    <lineage>
        <taxon>Bacteria</taxon>
        <taxon>Pseudomonadati</taxon>
        <taxon>Pseudomonadota</taxon>
        <taxon>Gammaproteobacteria</taxon>
        <taxon>Alteromonadales</taxon>
        <taxon>Alteromonadaceae</taxon>
        <taxon>Bowmanella</taxon>
    </lineage>
</organism>
<proteinExistence type="predicted"/>
<dbReference type="PANTHER" id="PTHR31061">
    <property type="entry name" value="LD22376P"/>
    <property type="match status" value="1"/>
</dbReference>
<comment type="caution">
    <text evidence="3">The sequence shown here is derived from an EMBL/GenBank/DDBJ whole genome shotgun (WGS) entry which is preliminary data.</text>
</comment>
<feature type="transmembrane region" description="Helical" evidence="1">
    <location>
        <begin position="287"/>
        <end position="304"/>
    </location>
</feature>
<protein>
    <submittedName>
        <fullName evidence="3">Membrane protein</fullName>
    </submittedName>
</protein>
<keyword evidence="1" id="KW-1133">Transmembrane helix</keyword>
<feature type="transmembrane region" description="Helical" evidence="1">
    <location>
        <begin position="103"/>
        <end position="124"/>
    </location>
</feature>
<reference evidence="3" key="1">
    <citation type="journal article" date="2014" name="Int. J. Syst. Evol. Microbiol.">
        <title>Complete genome sequence of Corynebacterium casei LMG S-19264T (=DSM 44701T), isolated from a smear-ripened cheese.</title>
        <authorList>
            <consortium name="US DOE Joint Genome Institute (JGI-PGF)"/>
            <person name="Walter F."/>
            <person name="Albersmeier A."/>
            <person name="Kalinowski J."/>
            <person name="Ruckert C."/>
        </authorList>
    </citation>
    <scope>NUCLEOTIDE SEQUENCE</scope>
    <source>
        <strain evidence="3">CGMCC 1.7086</strain>
    </source>
</reference>
<evidence type="ECO:0000313" key="4">
    <source>
        <dbReference type="Proteomes" id="UP000606935"/>
    </source>
</evidence>
<dbReference type="InterPro" id="IPR012429">
    <property type="entry name" value="HGSNAT_cat"/>
</dbReference>
<feature type="transmembrane region" description="Helical" evidence="1">
    <location>
        <begin position="9"/>
        <end position="27"/>
    </location>
</feature>
<feature type="transmembrane region" description="Helical" evidence="1">
    <location>
        <begin position="242"/>
        <end position="266"/>
    </location>
</feature>
<feature type="transmembrane region" description="Helical" evidence="1">
    <location>
        <begin position="332"/>
        <end position="352"/>
    </location>
</feature>
<evidence type="ECO:0000256" key="1">
    <source>
        <dbReference type="SAM" id="Phobius"/>
    </source>
</evidence>
<dbReference type="Proteomes" id="UP000606935">
    <property type="component" value="Unassembled WGS sequence"/>
</dbReference>
<feature type="transmembrane region" description="Helical" evidence="1">
    <location>
        <begin position="185"/>
        <end position="207"/>
    </location>
</feature>
<dbReference type="EMBL" id="BMLS01000003">
    <property type="protein sequence ID" value="GGO69722.1"/>
    <property type="molecule type" value="Genomic_DNA"/>
</dbReference>
<feature type="transmembrane region" description="Helical" evidence="1">
    <location>
        <begin position="131"/>
        <end position="150"/>
    </location>
</feature>
<dbReference type="RefSeq" id="WP_188694585.1">
    <property type="nucleotide sequence ID" value="NZ_BMLS01000003.1"/>
</dbReference>
<evidence type="ECO:0000259" key="2">
    <source>
        <dbReference type="Pfam" id="PF07786"/>
    </source>
</evidence>
<keyword evidence="4" id="KW-1185">Reference proteome</keyword>
<evidence type="ECO:0000313" key="3">
    <source>
        <dbReference type="EMBL" id="GGO69722.1"/>
    </source>
</evidence>
<feature type="domain" description="Heparan-alpha-glucosaminide N-acetyltransferase catalytic" evidence="2">
    <location>
        <begin position="4"/>
        <end position="153"/>
    </location>
</feature>
<feature type="transmembrane region" description="Helical" evidence="1">
    <location>
        <begin position="47"/>
        <end position="65"/>
    </location>
</feature>
<keyword evidence="1" id="KW-0812">Transmembrane</keyword>